<proteinExistence type="predicted"/>
<reference evidence="2" key="1">
    <citation type="submission" date="2011-05" db="EMBL/GenBank/DDBJ databases">
        <authorList>
            <person name="Richards S.R."/>
            <person name="Qu J."/>
            <person name="Jiang H."/>
            <person name="Jhangiani S.N."/>
            <person name="Agravi P."/>
            <person name="Goodspeed R."/>
            <person name="Gross S."/>
            <person name="Mandapat C."/>
            <person name="Jackson L."/>
            <person name="Mathew T."/>
            <person name="Pu L."/>
            <person name="Thornton R."/>
            <person name="Saada N."/>
            <person name="Wilczek-Boney K.B."/>
            <person name="Lee S."/>
            <person name="Kovar C."/>
            <person name="Wu Y."/>
            <person name="Scherer S.E."/>
            <person name="Worley K.C."/>
            <person name="Muzny D.M."/>
            <person name="Gibbs R."/>
        </authorList>
    </citation>
    <scope>NUCLEOTIDE SEQUENCE</scope>
    <source>
        <strain evidence="2">Brora</strain>
    </source>
</reference>
<dbReference type="EnsemblMetazoa" id="SMAR005911-RA">
    <property type="protein sequence ID" value="SMAR005911-PA"/>
    <property type="gene ID" value="SMAR005911"/>
</dbReference>
<dbReference type="AlphaFoldDB" id="T1IXH8"/>
<sequence>MSSFGRDSRIYFAGGLSGHFGFSSLDVGTPWAKIQSVGSRFCLELVRTIIFTRRFRFPRNCTRNWSTLEHISRHSTHLTHQVTSYVNRPLGLRWSTCQRRRALEPGKSSWLRPGNE</sequence>
<evidence type="ECO:0000313" key="1">
    <source>
        <dbReference type="EnsemblMetazoa" id="SMAR005911-PA"/>
    </source>
</evidence>
<reference evidence="1" key="2">
    <citation type="submission" date="2015-02" db="UniProtKB">
        <authorList>
            <consortium name="EnsemblMetazoa"/>
        </authorList>
    </citation>
    <scope>IDENTIFICATION</scope>
</reference>
<dbReference type="EMBL" id="JH431647">
    <property type="status" value="NOT_ANNOTATED_CDS"/>
    <property type="molecule type" value="Genomic_DNA"/>
</dbReference>
<accession>T1IXH8</accession>
<keyword evidence="2" id="KW-1185">Reference proteome</keyword>
<evidence type="ECO:0000313" key="2">
    <source>
        <dbReference type="Proteomes" id="UP000014500"/>
    </source>
</evidence>
<protein>
    <submittedName>
        <fullName evidence="1">Uncharacterized protein</fullName>
    </submittedName>
</protein>
<organism evidence="1 2">
    <name type="scientific">Strigamia maritima</name>
    <name type="common">European centipede</name>
    <name type="synonym">Geophilus maritimus</name>
    <dbReference type="NCBI Taxonomy" id="126957"/>
    <lineage>
        <taxon>Eukaryota</taxon>
        <taxon>Metazoa</taxon>
        <taxon>Ecdysozoa</taxon>
        <taxon>Arthropoda</taxon>
        <taxon>Myriapoda</taxon>
        <taxon>Chilopoda</taxon>
        <taxon>Pleurostigmophora</taxon>
        <taxon>Geophilomorpha</taxon>
        <taxon>Linotaeniidae</taxon>
        <taxon>Strigamia</taxon>
    </lineage>
</organism>
<dbReference type="Proteomes" id="UP000014500">
    <property type="component" value="Unassembled WGS sequence"/>
</dbReference>
<dbReference type="HOGENOM" id="CLU_2099909_0_0_1"/>
<name>T1IXH8_STRMM</name>